<evidence type="ECO:0000256" key="1">
    <source>
        <dbReference type="ARBA" id="ARBA00006890"/>
    </source>
</evidence>
<accession>A0A366XQH8</accession>
<keyword evidence="4 7" id="KW-0548">Nucleotidyltransferase</keyword>
<sequence>MKIKKAVILAAGLGTRMMPMTKAIPKAMLPVVDRPILDYIVDEVLTSGIEEIAIVVNYRKEVIENHYSDHPNITLIEQPDVGGTASALLQTKAFTNKEPFALCLGDEIVKSDAPFLKQLMDHFIHNNAAMVTGIEETTREKISAYNALEVEQIEASSLLKIHTIVEKPKETPPSLYTSIGRYVVSPIIYDLLEGEKQPANSNELILTDYFAELAREKDVYGVLLNGKRYDIGSKKGWLEANIELGV</sequence>
<protein>
    <recommendedName>
        <fullName evidence="2">UTP--glucose-1-phosphate uridylyltransferase</fullName>
        <ecNumber evidence="2">2.7.7.9</ecNumber>
    </recommendedName>
</protein>
<keyword evidence="3 7" id="KW-0808">Transferase</keyword>
<dbReference type="EC" id="2.7.7.9" evidence="2"/>
<dbReference type="PANTHER" id="PTHR43197:SF1">
    <property type="entry name" value="UTP--GLUCOSE-1-PHOSPHATE URIDYLYLTRANSFERASE"/>
    <property type="match status" value="1"/>
</dbReference>
<dbReference type="PANTHER" id="PTHR43197">
    <property type="entry name" value="UTP--GLUCOSE-1-PHOSPHATE URIDYLYLTRANSFERASE"/>
    <property type="match status" value="1"/>
</dbReference>
<evidence type="ECO:0000256" key="5">
    <source>
        <dbReference type="ARBA" id="ARBA00048128"/>
    </source>
</evidence>
<name>A0A366XQH8_9BACI</name>
<feature type="domain" description="Nucleotidyl transferase" evidence="6">
    <location>
        <begin position="5"/>
        <end position="242"/>
    </location>
</feature>
<proteinExistence type="inferred from homology"/>
<keyword evidence="8" id="KW-1185">Reference proteome</keyword>
<dbReference type="Gene3D" id="3.90.550.10">
    <property type="entry name" value="Spore Coat Polysaccharide Biosynthesis Protein SpsA, Chain A"/>
    <property type="match status" value="1"/>
</dbReference>
<dbReference type="GO" id="GO:0003983">
    <property type="term" value="F:UTP:glucose-1-phosphate uridylyltransferase activity"/>
    <property type="evidence" value="ECO:0007669"/>
    <property type="project" value="UniProtKB-EC"/>
</dbReference>
<dbReference type="EMBL" id="QOCW01000024">
    <property type="protein sequence ID" value="RBW68177.1"/>
    <property type="molecule type" value="Genomic_DNA"/>
</dbReference>
<dbReference type="InterPro" id="IPR029044">
    <property type="entry name" value="Nucleotide-diphossugar_trans"/>
</dbReference>
<evidence type="ECO:0000256" key="4">
    <source>
        <dbReference type="ARBA" id="ARBA00022695"/>
    </source>
</evidence>
<reference evidence="7 8" key="1">
    <citation type="submission" date="2018-07" db="EMBL/GenBank/DDBJ databases">
        <title>Lottiidibacillus patelloidae gen. nov., sp. nov., isolated from the intestinal tract of a marine limpet and the reclassification of B. taeanensis BH030017T, B. algicola KMM 3737T and B. hwajinpoensis SW-72T as genus Lottiidibacillus.</title>
        <authorList>
            <person name="Liu R."/>
            <person name="Huang Z."/>
        </authorList>
    </citation>
    <scope>NUCLEOTIDE SEQUENCE [LARGE SCALE GENOMIC DNA]</scope>
    <source>
        <strain evidence="7 8">BH030017</strain>
    </source>
</reference>
<evidence type="ECO:0000259" key="6">
    <source>
        <dbReference type="Pfam" id="PF00483"/>
    </source>
</evidence>
<dbReference type="InterPro" id="IPR005771">
    <property type="entry name" value="GalU_uridylyltTrfase_bac/arc"/>
</dbReference>
<evidence type="ECO:0000313" key="8">
    <source>
        <dbReference type="Proteomes" id="UP000253314"/>
    </source>
</evidence>
<dbReference type="AlphaFoldDB" id="A0A366XQH8"/>
<comment type="catalytic activity">
    <reaction evidence="5">
        <text>alpha-D-glucose 1-phosphate + UTP + H(+) = UDP-alpha-D-glucose + diphosphate</text>
        <dbReference type="Rhea" id="RHEA:19889"/>
        <dbReference type="ChEBI" id="CHEBI:15378"/>
        <dbReference type="ChEBI" id="CHEBI:33019"/>
        <dbReference type="ChEBI" id="CHEBI:46398"/>
        <dbReference type="ChEBI" id="CHEBI:58601"/>
        <dbReference type="ChEBI" id="CHEBI:58885"/>
        <dbReference type="EC" id="2.7.7.9"/>
    </reaction>
</comment>
<dbReference type="Proteomes" id="UP000253314">
    <property type="component" value="Unassembled WGS sequence"/>
</dbReference>
<organism evidence="7 8">
    <name type="scientific">Bacillus taeanensis</name>
    <dbReference type="NCBI Taxonomy" id="273032"/>
    <lineage>
        <taxon>Bacteria</taxon>
        <taxon>Bacillati</taxon>
        <taxon>Bacillota</taxon>
        <taxon>Bacilli</taxon>
        <taxon>Bacillales</taxon>
        <taxon>Bacillaceae</taxon>
        <taxon>Bacillus</taxon>
    </lineage>
</organism>
<evidence type="ECO:0000313" key="7">
    <source>
        <dbReference type="EMBL" id="RBW68177.1"/>
    </source>
</evidence>
<evidence type="ECO:0000256" key="3">
    <source>
        <dbReference type="ARBA" id="ARBA00022679"/>
    </source>
</evidence>
<dbReference type="RefSeq" id="WP_113807511.1">
    <property type="nucleotide sequence ID" value="NZ_QOCW01000024.1"/>
</dbReference>
<comment type="caution">
    <text evidence="7">The sequence shown here is derived from an EMBL/GenBank/DDBJ whole genome shotgun (WGS) entry which is preliminary data.</text>
</comment>
<dbReference type="OrthoDB" id="9803871at2"/>
<comment type="similarity">
    <text evidence="1">Belongs to the UDPGP type 2 family.</text>
</comment>
<evidence type="ECO:0000256" key="2">
    <source>
        <dbReference type="ARBA" id="ARBA00012415"/>
    </source>
</evidence>
<dbReference type="GO" id="GO:0006011">
    <property type="term" value="P:UDP-alpha-D-glucose metabolic process"/>
    <property type="evidence" value="ECO:0007669"/>
    <property type="project" value="InterPro"/>
</dbReference>
<dbReference type="InterPro" id="IPR005835">
    <property type="entry name" value="NTP_transferase_dom"/>
</dbReference>
<dbReference type="SUPFAM" id="SSF53448">
    <property type="entry name" value="Nucleotide-diphospho-sugar transferases"/>
    <property type="match status" value="1"/>
</dbReference>
<dbReference type="Pfam" id="PF00483">
    <property type="entry name" value="NTP_transferase"/>
    <property type="match status" value="1"/>
</dbReference>
<gene>
    <name evidence="7" type="ORF">DS031_18350</name>
</gene>